<gene>
    <name evidence="1" type="ORF">T472_0219450</name>
</gene>
<dbReference type="AlphaFoldDB" id="V7HZG4"/>
<protein>
    <submittedName>
        <fullName evidence="1">Uncharacterized protein</fullName>
    </submittedName>
</protein>
<dbReference type="Proteomes" id="UP000017747">
    <property type="component" value="Unassembled WGS sequence"/>
</dbReference>
<reference evidence="1 2" key="1">
    <citation type="journal article" date="2014" name="Genome Announc.">
        <title>Genome Sequence of Youngiibacter fragilis, the Type Strain of the Genus Youngiibacter.</title>
        <authorList>
            <person name="Wawrik C.B."/>
            <person name="Callaghan A.V."/>
            <person name="Stamps B.W."/>
            <person name="Wawrik B."/>
        </authorList>
    </citation>
    <scope>NUCLEOTIDE SEQUENCE [LARGE SCALE GENOMIC DNA]</scope>
    <source>
        <strain evidence="1 2">232.1</strain>
    </source>
</reference>
<evidence type="ECO:0000313" key="2">
    <source>
        <dbReference type="Proteomes" id="UP000017747"/>
    </source>
</evidence>
<sequence>MSKIHYVHGYVNDLLILITDKNALYILDVETHNDYVHLQIESTEEQIRRYIQNQKRNETFHTLHWWR</sequence>
<keyword evidence="2" id="KW-1185">Reference proteome</keyword>
<name>V7HZG4_9CLOT</name>
<proteinExistence type="predicted"/>
<dbReference type="EMBL" id="AXUN02000233">
    <property type="protein sequence ID" value="ETA79018.1"/>
    <property type="molecule type" value="Genomic_DNA"/>
</dbReference>
<evidence type="ECO:0000313" key="1">
    <source>
        <dbReference type="EMBL" id="ETA79018.1"/>
    </source>
</evidence>
<accession>V7HZG4</accession>
<comment type="caution">
    <text evidence="1">The sequence shown here is derived from an EMBL/GenBank/DDBJ whole genome shotgun (WGS) entry which is preliminary data.</text>
</comment>
<organism evidence="1 2">
    <name type="scientific">Youngiibacter fragilis 232.1</name>
    <dbReference type="NCBI Taxonomy" id="994573"/>
    <lineage>
        <taxon>Bacteria</taxon>
        <taxon>Bacillati</taxon>
        <taxon>Bacillota</taxon>
        <taxon>Clostridia</taxon>
        <taxon>Eubacteriales</taxon>
        <taxon>Clostridiaceae</taxon>
        <taxon>Youngiibacter</taxon>
    </lineage>
</organism>